<dbReference type="EMBL" id="CAEKDK010000005">
    <property type="protein sequence ID" value="CAB4279080.1"/>
    <property type="molecule type" value="Genomic_DNA"/>
</dbReference>
<sequence length="214" mass="23799">MECEEVVALVSGETEHCKKLPPSLVSRLFPRMRDHSETSMLQQMLKWEPGGVMNVCEGLGVESDESSKHGQVGVEDLDPLQALRLGLELSAILPWSTEVSSVGTMRMVAFGGDGLPIVEKNENDMPFMPVPTDGAKCYTRNFGIAVVSQSYKLESLYKWESREMWRKGERVAESTLFSWLLVFFEVPFQQEEGVPFVGEQQLTSTLGPADVAAH</sequence>
<name>A0A6J5URA0_PRUAR</name>
<dbReference type="AlphaFoldDB" id="A0A6J5URA0"/>
<gene>
    <name evidence="1" type="ORF">CURHAP_LOCUS31162</name>
</gene>
<protein>
    <submittedName>
        <fullName evidence="1">Uncharacterized protein</fullName>
    </submittedName>
</protein>
<evidence type="ECO:0000313" key="2">
    <source>
        <dbReference type="Proteomes" id="UP000507222"/>
    </source>
</evidence>
<reference evidence="1 2" key="1">
    <citation type="submission" date="2020-05" db="EMBL/GenBank/DDBJ databases">
        <authorList>
            <person name="Campoy J."/>
            <person name="Schneeberger K."/>
            <person name="Spophaly S."/>
        </authorList>
    </citation>
    <scope>NUCLEOTIDE SEQUENCE [LARGE SCALE GENOMIC DNA]</scope>
    <source>
        <strain evidence="1">PruArmRojPasFocal</strain>
    </source>
</reference>
<accession>A0A6J5URA0</accession>
<dbReference type="Proteomes" id="UP000507222">
    <property type="component" value="Unassembled WGS sequence"/>
</dbReference>
<organism evidence="1 2">
    <name type="scientific">Prunus armeniaca</name>
    <name type="common">Apricot</name>
    <name type="synonym">Armeniaca vulgaris</name>
    <dbReference type="NCBI Taxonomy" id="36596"/>
    <lineage>
        <taxon>Eukaryota</taxon>
        <taxon>Viridiplantae</taxon>
        <taxon>Streptophyta</taxon>
        <taxon>Embryophyta</taxon>
        <taxon>Tracheophyta</taxon>
        <taxon>Spermatophyta</taxon>
        <taxon>Magnoliopsida</taxon>
        <taxon>eudicotyledons</taxon>
        <taxon>Gunneridae</taxon>
        <taxon>Pentapetalae</taxon>
        <taxon>rosids</taxon>
        <taxon>fabids</taxon>
        <taxon>Rosales</taxon>
        <taxon>Rosaceae</taxon>
        <taxon>Amygdaloideae</taxon>
        <taxon>Amygdaleae</taxon>
        <taxon>Prunus</taxon>
    </lineage>
</organism>
<proteinExistence type="predicted"/>
<evidence type="ECO:0000313" key="1">
    <source>
        <dbReference type="EMBL" id="CAB4279080.1"/>
    </source>
</evidence>